<dbReference type="Gene3D" id="3.30.530.20">
    <property type="match status" value="1"/>
</dbReference>
<dbReference type="SUPFAM" id="SSF55961">
    <property type="entry name" value="Bet v1-like"/>
    <property type="match status" value="1"/>
</dbReference>
<dbReference type="InterPro" id="IPR050279">
    <property type="entry name" value="Plant_def-hormone_signal"/>
</dbReference>
<dbReference type="GO" id="GO:0005737">
    <property type="term" value="C:cytoplasm"/>
    <property type="evidence" value="ECO:0007669"/>
    <property type="project" value="TreeGrafter"/>
</dbReference>
<dbReference type="Pfam" id="PF00407">
    <property type="entry name" value="Bet_v_1"/>
    <property type="match status" value="1"/>
</dbReference>
<dbReference type="PRINTS" id="PR00634">
    <property type="entry name" value="BETALLERGEN"/>
</dbReference>
<comment type="similarity">
    <text evidence="1">Belongs to the BetVI family.</text>
</comment>
<dbReference type="FunFam" id="3.30.530.20:FF:000007">
    <property type="entry name" value="Major pollen allergen Bet v 1-A"/>
    <property type="match status" value="1"/>
</dbReference>
<dbReference type="GO" id="GO:0038023">
    <property type="term" value="F:signaling receptor activity"/>
    <property type="evidence" value="ECO:0007669"/>
    <property type="project" value="InterPro"/>
</dbReference>
<evidence type="ECO:0000256" key="1">
    <source>
        <dbReference type="ARBA" id="ARBA00009744"/>
    </source>
</evidence>
<dbReference type="CDD" id="cd07816">
    <property type="entry name" value="Bet_v1-like"/>
    <property type="match status" value="1"/>
</dbReference>
<dbReference type="GO" id="GO:0005634">
    <property type="term" value="C:nucleus"/>
    <property type="evidence" value="ECO:0007669"/>
    <property type="project" value="TreeGrafter"/>
</dbReference>
<dbReference type="InterPro" id="IPR024949">
    <property type="entry name" value="Bet_v_I_allergen"/>
</dbReference>
<accession>B5M1X6</accession>
<protein>
    <submittedName>
        <fullName evidence="3">Pathogenesis-related protein 10a</fullName>
    </submittedName>
</protein>
<evidence type="ECO:0000313" key="3">
    <source>
        <dbReference type="EMBL" id="ACH63225.1"/>
    </source>
</evidence>
<name>B5M1X6_RHEAU</name>
<feature type="domain" description="Bet v I/Major latex protein" evidence="2">
    <location>
        <begin position="1"/>
        <end position="155"/>
    </location>
</feature>
<organism evidence="3">
    <name type="scientific">Rheum australe</name>
    <name type="common">Himalayan rhubarb</name>
    <name type="synonym">Rheum emodi</name>
    <dbReference type="NCBI Taxonomy" id="284363"/>
    <lineage>
        <taxon>Eukaryota</taxon>
        <taxon>Viridiplantae</taxon>
        <taxon>Streptophyta</taxon>
        <taxon>Embryophyta</taxon>
        <taxon>Tracheophyta</taxon>
        <taxon>Spermatophyta</taxon>
        <taxon>Magnoliopsida</taxon>
        <taxon>eudicotyledons</taxon>
        <taxon>Gunneridae</taxon>
        <taxon>Pentapetalae</taxon>
        <taxon>Caryophyllales</taxon>
        <taxon>Polygonaceae</taxon>
        <taxon>Polygonoideae</taxon>
        <taxon>Rumiceae</taxon>
        <taxon>Rheum</taxon>
    </lineage>
</organism>
<dbReference type="PANTHER" id="PTHR31213:SF157">
    <property type="entry name" value="MAJOR ALLERGEN MAL D 1-LIKE"/>
    <property type="match status" value="1"/>
</dbReference>
<dbReference type="GO" id="GO:0009738">
    <property type="term" value="P:abscisic acid-activated signaling pathway"/>
    <property type="evidence" value="ECO:0007669"/>
    <property type="project" value="InterPro"/>
</dbReference>
<dbReference type="InterPro" id="IPR000916">
    <property type="entry name" value="Bet_v_I/MLP"/>
</dbReference>
<dbReference type="PANTHER" id="PTHR31213">
    <property type="entry name" value="OS08G0374000 PROTEIN-RELATED"/>
    <property type="match status" value="1"/>
</dbReference>
<reference evidence="3" key="1">
    <citation type="submission" date="2008-07" db="EMBL/GenBank/DDBJ databases">
        <authorList>
            <person name="Ghawana S."/>
            <person name="Kumar S."/>
            <person name="Ahuja P.S."/>
        </authorList>
    </citation>
    <scope>NUCLEOTIDE SEQUENCE</scope>
</reference>
<dbReference type="EMBL" id="EU931222">
    <property type="protein sequence ID" value="ACH63225.1"/>
    <property type="molecule type" value="mRNA"/>
</dbReference>
<proteinExistence type="evidence at transcript level"/>
<dbReference type="GO" id="GO:0006952">
    <property type="term" value="P:defense response"/>
    <property type="evidence" value="ECO:0007669"/>
    <property type="project" value="InterPro"/>
</dbReference>
<dbReference type="InterPro" id="IPR023393">
    <property type="entry name" value="START-like_dom_sf"/>
</dbReference>
<dbReference type="SMART" id="SM01037">
    <property type="entry name" value="Bet_v_1"/>
    <property type="match status" value="1"/>
</dbReference>
<dbReference type="AlphaFoldDB" id="B5M1X6"/>
<sequence length="160" mass="17883">MAVKTYSQELECSASAARVFKAACLDSHNFFPKVLPQVIKSVEFVQGDCVAPGNVKVLKYVSEGEIKFVKHRVDEVDVEKFYYKYTTTEGDILGDGIECIVVEEKVEAKGTGCVVKMSSHFHTKGDAELDEEKLKMGKEKITLTFKVVDEYLQANPEVYA</sequence>
<evidence type="ECO:0000259" key="2">
    <source>
        <dbReference type="SMART" id="SM01037"/>
    </source>
</evidence>
<dbReference type="GO" id="GO:0010427">
    <property type="term" value="F:abscisic acid binding"/>
    <property type="evidence" value="ECO:0007669"/>
    <property type="project" value="InterPro"/>
</dbReference>
<dbReference type="GO" id="GO:0004864">
    <property type="term" value="F:protein phosphatase inhibitor activity"/>
    <property type="evidence" value="ECO:0007669"/>
    <property type="project" value="InterPro"/>
</dbReference>